<evidence type="ECO:0000256" key="13">
    <source>
        <dbReference type="ARBA" id="ARBA00023157"/>
    </source>
</evidence>
<dbReference type="SUPFAM" id="SSF102114">
    <property type="entry name" value="Radical SAM enzymes"/>
    <property type="match status" value="1"/>
</dbReference>
<gene>
    <name evidence="16" type="primary">rlmN_2</name>
    <name evidence="14" type="synonym">rlmN</name>
    <name evidence="16" type="ORF">ETAA8_37590</name>
</gene>
<feature type="binding site" evidence="14">
    <location>
        <position position="111"/>
    </location>
    <ligand>
        <name>[4Fe-4S] cluster</name>
        <dbReference type="ChEBI" id="CHEBI:49883"/>
        <note>4Fe-4S-S-AdoMet</note>
    </ligand>
</feature>
<feature type="binding site" evidence="14">
    <location>
        <position position="193"/>
    </location>
    <ligand>
        <name>S-adenosyl-L-methionine</name>
        <dbReference type="ChEBI" id="CHEBI:59789"/>
    </ligand>
</feature>
<evidence type="ECO:0000313" key="16">
    <source>
        <dbReference type="EMBL" id="QDU28656.1"/>
    </source>
</evidence>
<dbReference type="Proteomes" id="UP000315017">
    <property type="component" value="Chromosome"/>
</dbReference>
<dbReference type="InterPro" id="IPR048641">
    <property type="entry name" value="RlmN_N"/>
</dbReference>
<keyword evidence="13 14" id="KW-1015">Disulfide bond</keyword>
<keyword evidence="7 14" id="KW-0808">Transferase</keyword>
<evidence type="ECO:0000256" key="5">
    <source>
        <dbReference type="ARBA" id="ARBA00022552"/>
    </source>
</evidence>
<dbReference type="KEGG" id="aagg:ETAA8_37590"/>
<keyword evidence="11 14" id="KW-0408">Iron</keyword>
<comment type="catalytic activity">
    <reaction evidence="14">
        <text>adenosine(37) in tRNA + 2 reduced [2Fe-2S]-[ferredoxin] + 2 S-adenosyl-L-methionine = 2-methyladenosine(37) in tRNA + 5'-deoxyadenosine + L-methionine + 2 oxidized [2Fe-2S]-[ferredoxin] + S-adenosyl-L-homocysteine</text>
        <dbReference type="Rhea" id="RHEA:43332"/>
        <dbReference type="Rhea" id="RHEA-COMP:10000"/>
        <dbReference type="Rhea" id="RHEA-COMP:10001"/>
        <dbReference type="Rhea" id="RHEA-COMP:10162"/>
        <dbReference type="Rhea" id="RHEA-COMP:10485"/>
        <dbReference type="ChEBI" id="CHEBI:17319"/>
        <dbReference type="ChEBI" id="CHEBI:33737"/>
        <dbReference type="ChEBI" id="CHEBI:33738"/>
        <dbReference type="ChEBI" id="CHEBI:57844"/>
        <dbReference type="ChEBI" id="CHEBI:57856"/>
        <dbReference type="ChEBI" id="CHEBI:59789"/>
        <dbReference type="ChEBI" id="CHEBI:74411"/>
        <dbReference type="ChEBI" id="CHEBI:74497"/>
        <dbReference type="EC" id="2.1.1.192"/>
    </reaction>
</comment>
<keyword evidence="6 14" id="KW-0489">Methyltransferase</keyword>
<comment type="cofactor">
    <cofactor evidence="14">
        <name>[4Fe-4S] cluster</name>
        <dbReference type="ChEBI" id="CHEBI:49883"/>
    </cofactor>
    <text evidence="14">Binds 1 [4Fe-4S] cluster. The cluster is coordinated with 3 cysteines and an exchangeable S-adenosyl-L-methionine.</text>
</comment>
<evidence type="ECO:0000256" key="10">
    <source>
        <dbReference type="ARBA" id="ARBA00022723"/>
    </source>
</evidence>
<dbReference type="InterPro" id="IPR013785">
    <property type="entry name" value="Aldolase_TIM"/>
</dbReference>
<evidence type="ECO:0000256" key="4">
    <source>
        <dbReference type="ARBA" id="ARBA00022490"/>
    </source>
</evidence>
<dbReference type="InterPro" id="IPR007197">
    <property type="entry name" value="rSAM"/>
</dbReference>
<keyword evidence="10 14" id="KW-0479">Metal-binding</keyword>
<dbReference type="PROSITE" id="PS51918">
    <property type="entry name" value="RADICAL_SAM"/>
    <property type="match status" value="1"/>
</dbReference>
<dbReference type="GO" id="GO:0019843">
    <property type="term" value="F:rRNA binding"/>
    <property type="evidence" value="ECO:0007669"/>
    <property type="project" value="UniProtKB-UniRule"/>
</dbReference>
<evidence type="ECO:0000256" key="8">
    <source>
        <dbReference type="ARBA" id="ARBA00022691"/>
    </source>
</evidence>
<dbReference type="InterPro" id="IPR004383">
    <property type="entry name" value="rRNA_lsu_MTrfase_RlmN/Cfr"/>
</dbReference>
<evidence type="ECO:0000313" key="17">
    <source>
        <dbReference type="Proteomes" id="UP000315017"/>
    </source>
</evidence>
<dbReference type="GO" id="GO:0030488">
    <property type="term" value="P:tRNA methylation"/>
    <property type="evidence" value="ECO:0007669"/>
    <property type="project" value="UniProtKB-UniRule"/>
</dbReference>
<evidence type="ECO:0000256" key="1">
    <source>
        <dbReference type="ARBA" id="ARBA00004496"/>
    </source>
</evidence>
<dbReference type="Gene3D" id="3.20.20.70">
    <property type="entry name" value="Aldolase class I"/>
    <property type="match status" value="1"/>
</dbReference>
<dbReference type="SFLD" id="SFLDF00275">
    <property type="entry name" value="adenosine_C2_methyltransferase"/>
    <property type="match status" value="1"/>
</dbReference>
<dbReference type="PIRSF" id="PIRSF006004">
    <property type="entry name" value="CHP00048"/>
    <property type="match status" value="1"/>
</dbReference>
<comment type="miscellaneous">
    <text evidence="14">Reaction proceeds by a ping-pong mechanism involving intermediate methylation of a conserved cysteine residue.</text>
</comment>
<dbReference type="GO" id="GO:0070040">
    <property type="term" value="F:rRNA (adenine(2503)-C2-)-methyltransferase activity"/>
    <property type="evidence" value="ECO:0007669"/>
    <property type="project" value="UniProtKB-UniRule"/>
</dbReference>
<sequence length="343" mass="37824">MLNLYDLTRPELSLLLQSWGFRDVHTTKLWSYLYRELVDSVASMHELPPKLRVKLAEEAFVPGIGLGRETLADDGQTRKYLLELHDGLRVETVQMHCRDRATACLSSQVGCALGCVFCATGQMGFTRDLMASEIVAQAIFVERALRRSGERLRNLVLMGMGEPLMNYEAVTTALDILREPSSLAIGAKQMTISTVGVIPSIIRLADEGRPYSLAVSLHAATQAERLKLLPAARPWPLADLIDACRYYTSRLQQKIFFEWTLIAGVNDSADLARELAELLHDLPAQVNLIPLNPTAGFAALPGRSEAMRDFQAILKQHGLPSTVRQRRGIEIAAGCGQLAISAT</sequence>
<evidence type="ECO:0000259" key="15">
    <source>
        <dbReference type="PROSITE" id="PS51918"/>
    </source>
</evidence>
<feature type="active site" description="Proton acceptor" evidence="14">
    <location>
        <position position="91"/>
    </location>
</feature>
<dbReference type="GO" id="GO:0000049">
    <property type="term" value="F:tRNA binding"/>
    <property type="evidence" value="ECO:0007669"/>
    <property type="project" value="UniProtKB-UniRule"/>
</dbReference>
<proteinExistence type="inferred from homology"/>
<keyword evidence="5 14" id="KW-0698">rRNA processing</keyword>
<keyword evidence="3 14" id="KW-0004">4Fe-4S</keyword>
<dbReference type="InterPro" id="IPR058240">
    <property type="entry name" value="rSAM_sf"/>
</dbReference>
<dbReference type="PANTHER" id="PTHR30544">
    <property type="entry name" value="23S RRNA METHYLTRANSFERASE"/>
    <property type="match status" value="1"/>
</dbReference>
<evidence type="ECO:0000256" key="3">
    <source>
        <dbReference type="ARBA" id="ARBA00022485"/>
    </source>
</evidence>
<dbReference type="InterPro" id="IPR027492">
    <property type="entry name" value="RNA_MTrfase_RlmN"/>
</dbReference>
<keyword evidence="17" id="KW-1185">Reference proteome</keyword>
<evidence type="ECO:0000256" key="9">
    <source>
        <dbReference type="ARBA" id="ARBA00022694"/>
    </source>
</evidence>
<evidence type="ECO:0000256" key="12">
    <source>
        <dbReference type="ARBA" id="ARBA00023014"/>
    </source>
</evidence>
<feature type="domain" description="Radical SAM core" evidence="15">
    <location>
        <begin position="97"/>
        <end position="330"/>
    </location>
</feature>
<keyword evidence="8 14" id="KW-0949">S-adenosyl-L-methionine</keyword>
<dbReference type="GO" id="GO:0002935">
    <property type="term" value="F:tRNA (adenine(37)-C2)-methyltransferase activity"/>
    <property type="evidence" value="ECO:0007669"/>
    <property type="project" value="UniProtKB-UniRule"/>
</dbReference>
<dbReference type="GO" id="GO:0070475">
    <property type="term" value="P:rRNA base methylation"/>
    <property type="evidence" value="ECO:0007669"/>
    <property type="project" value="UniProtKB-UniRule"/>
</dbReference>
<feature type="binding site" evidence="14">
    <location>
        <begin position="161"/>
        <end position="162"/>
    </location>
    <ligand>
        <name>S-adenosyl-L-methionine</name>
        <dbReference type="ChEBI" id="CHEBI:59789"/>
    </ligand>
</feature>
<keyword evidence="12 14" id="KW-0411">Iron-sulfur</keyword>
<dbReference type="AlphaFoldDB" id="A0A517YEI7"/>
<dbReference type="EC" id="2.1.1.192" evidence="14"/>
<comment type="similarity">
    <text evidence="2 14">Belongs to the radical SAM superfamily. RlmN family.</text>
</comment>
<dbReference type="HAMAP" id="MF_01849">
    <property type="entry name" value="RNA_methyltr_RlmN"/>
    <property type="match status" value="1"/>
</dbReference>
<keyword evidence="9 14" id="KW-0819">tRNA processing</keyword>
<organism evidence="16 17">
    <name type="scientific">Anatilimnocola aggregata</name>
    <dbReference type="NCBI Taxonomy" id="2528021"/>
    <lineage>
        <taxon>Bacteria</taxon>
        <taxon>Pseudomonadati</taxon>
        <taxon>Planctomycetota</taxon>
        <taxon>Planctomycetia</taxon>
        <taxon>Pirellulales</taxon>
        <taxon>Pirellulaceae</taxon>
        <taxon>Anatilimnocola</taxon>
    </lineage>
</organism>
<dbReference type="GO" id="GO:0051539">
    <property type="term" value="F:4 iron, 4 sulfur cluster binding"/>
    <property type="evidence" value="ECO:0007669"/>
    <property type="project" value="UniProtKB-UniRule"/>
</dbReference>
<dbReference type="RefSeq" id="WP_145091309.1">
    <property type="nucleotide sequence ID" value="NZ_CP036274.1"/>
</dbReference>
<dbReference type="InterPro" id="IPR040072">
    <property type="entry name" value="Methyltransferase_A"/>
</dbReference>
<dbReference type="SFLD" id="SFLDG01062">
    <property type="entry name" value="methyltransferase_(Class_A)"/>
    <property type="match status" value="1"/>
</dbReference>
<dbReference type="EMBL" id="CP036274">
    <property type="protein sequence ID" value="QDU28656.1"/>
    <property type="molecule type" value="Genomic_DNA"/>
</dbReference>
<name>A0A517YEI7_9BACT</name>
<feature type="binding site" evidence="14">
    <location>
        <position position="115"/>
    </location>
    <ligand>
        <name>[4Fe-4S] cluster</name>
        <dbReference type="ChEBI" id="CHEBI:49883"/>
        <note>4Fe-4S-S-AdoMet</note>
    </ligand>
</feature>
<dbReference type="Gene3D" id="1.10.150.530">
    <property type="match status" value="1"/>
</dbReference>
<evidence type="ECO:0000256" key="14">
    <source>
        <dbReference type="HAMAP-Rule" id="MF_01849"/>
    </source>
</evidence>
<reference evidence="16 17" key="1">
    <citation type="submission" date="2019-02" db="EMBL/GenBank/DDBJ databases">
        <title>Deep-cultivation of Planctomycetes and their phenomic and genomic characterization uncovers novel biology.</title>
        <authorList>
            <person name="Wiegand S."/>
            <person name="Jogler M."/>
            <person name="Boedeker C."/>
            <person name="Pinto D."/>
            <person name="Vollmers J."/>
            <person name="Rivas-Marin E."/>
            <person name="Kohn T."/>
            <person name="Peeters S.H."/>
            <person name="Heuer A."/>
            <person name="Rast P."/>
            <person name="Oberbeckmann S."/>
            <person name="Bunk B."/>
            <person name="Jeske O."/>
            <person name="Meyerdierks A."/>
            <person name="Storesund J.E."/>
            <person name="Kallscheuer N."/>
            <person name="Luecker S."/>
            <person name="Lage O.M."/>
            <person name="Pohl T."/>
            <person name="Merkel B.J."/>
            <person name="Hornburger P."/>
            <person name="Mueller R.-W."/>
            <person name="Bruemmer F."/>
            <person name="Labrenz M."/>
            <person name="Spormann A.M."/>
            <person name="Op den Camp H."/>
            <person name="Overmann J."/>
            <person name="Amann R."/>
            <person name="Jetten M.S.M."/>
            <person name="Mascher T."/>
            <person name="Medema M.H."/>
            <person name="Devos D.P."/>
            <person name="Kaster A.-K."/>
            <person name="Ovreas L."/>
            <person name="Rohde M."/>
            <person name="Galperin M.Y."/>
            <person name="Jogler C."/>
        </authorList>
    </citation>
    <scope>NUCLEOTIDE SEQUENCE [LARGE SCALE GENOMIC DNA]</scope>
    <source>
        <strain evidence="16 17">ETA_A8</strain>
    </source>
</reference>
<accession>A0A517YEI7</accession>
<feature type="binding site" evidence="14">
    <location>
        <position position="292"/>
    </location>
    <ligand>
        <name>S-adenosyl-L-methionine</name>
        <dbReference type="ChEBI" id="CHEBI:59789"/>
    </ligand>
</feature>
<comment type="catalytic activity">
    <reaction evidence="14">
        <text>adenosine(2503) in 23S rRNA + 2 reduced [2Fe-2S]-[ferredoxin] + 2 S-adenosyl-L-methionine = 2-methyladenosine(2503) in 23S rRNA + 5'-deoxyadenosine + L-methionine + 2 oxidized [2Fe-2S]-[ferredoxin] + S-adenosyl-L-homocysteine</text>
        <dbReference type="Rhea" id="RHEA:42916"/>
        <dbReference type="Rhea" id="RHEA-COMP:10000"/>
        <dbReference type="Rhea" id="RHEA-COMP:10001"/>
        <dbReference type="Rhea" id="RHEA-COMP:10152"/>
        <dbReference type="Rhea" id="RHEA-COMP:10282"/>
        <dbReference type="ChEBI" id="CHEBI:17319"/>
        <dbReference type="ChEBI" id="CHEBI:33737"/>
        <dbReference type="ChEBI" id="CHEBI:33738"/>
        <dbReference type="ChEBI" id="CHEBI:57844"/>
        <dbReference type="ChEBI" id="CHEBI:57856"/>
        <dbReference type="ChEBI" id="CHEBI:59789"/>
        <dbReference type="ChEBI" id="CHEBI:74411"/>
        <dbReference type="ChEBI" id="CHEBI:74497"/>
        <dbReference type="EC" id="2.1.1.192"/>
    </reaction>
</comment>
<comment type="caution">
    <text evidence="14">Lacks conserved residue(s) required for the propagation of feature annotation.</text>
</comment>
<dbReference type="PANTHER" id="PTHR30544:SF5">
    <property type="entry name" value="RADICAL SAM CORE DOMAIN-CONTAINING PROTEIN"/>
    <property type="match status" value="1"/>
</dbReference>
<protein>
    <recommendedName>
        <fullName evidence="14">Probable dual-specificity RNA methyltransferase RlmN</fullName>
        <ecNumber evidence="14">2.1.1.192</ecNumber>
    </recommendedName>
    <alternativeName>
        <fullName evidence="14">23S rRNA (adenine(2503)-C(2))-methyltransferase</fullName>
    </alternativeName>
    <alternativeName>
        <fullName evidence="14">23S rRNA m2A2503 methyltransferase</fullName>
    </alternativeName>
    <alternativeName>
        <fullName evidence="14">Ribosomal RNA large subunit methyltransferase N</fullName>
    </alternativeName>
    <alternativeName>
        <fullName evidence="14">tRNA (adenine(37)-C(2))-methyltransferase</fullName>
    </alternativeName>
    <alternativeName>
        <fullName evidence="14">tRNA m2A37 methyltransferase</fullName>
    </alternativeName>
</protein>
<dbReference type="Pfam" id="PF04055">
    <property type="entry name" value="Radical_SAM"/>
    <property type="match status" value="1"/>
</dbReference>
<dbReference type="GO" id="GO:0005737">
    <property type="term" value="C:cytoplasm"/>
    <property type="evidence" value="ECO:0007669"/>
    <property type="project" value="UniProtKB-SubCell"/>
</dbReference>
<feature type="active site" description="S-methylcysteine intermediate" evidence="14">
    <location>
        <position position="335"/>
    </location>
</feature>
<feature type="binding site" evidence="14">
    <location>
        <position position="118"/>
    </location>
    <ligand>
        <name>[4Fe-4S] cluster</name>
        <dbReference type="ChEBI" id="CHEBI:49883"/>
        <note>4Fe-4S-S-AdoMet</note>
    </ligand>
</feature>
<comment type="subcellular location">
    <subcellularLocation>
        <location evidence="1 14">Cytoplasm</location>
    </subcellularLocation>
</comment>
<feature type="binding site" evidence="14">
    <location>
        <begin position="216"/>
        <end position="218"/>
    </location>
    <ligand>
        <name>S-adenosyl-L-methionine</name>
        <dbReference type="ChEBI" id="CHEBI:59789"/>
    </ligand>
</feature>
<evidence type="ECO:0000256" key="7">
    <source>
        <dbReference type="ARBA" id="ARBA00022679"/>
    </source>
</evidence>
<dbReference type="GO" id="GO:0046872">
    <property type="term" value="F:metal ion binding"/>
    <property type="evidence" value="ECO:0007669"/>
    <property type="project" value="UniProtKB-KW"/>
</dbReference>
<dbReference type="SFLD" id="SFLDS00029">
    <property type="entry name" value="Radical_SAM"/>
    <property type="match status" value="1"/>
</dbReference>
<evidence type="ECO:0000256" key="11">
    <source>
        <dbReference type="ARBA" id="ARBA00023004"/>
    </source>
</evidence>
<dbReference type="FunFam" id="3.20.20.70:FF:000014">
    <property type="entry name" value="Probable dual-specificity RNA methyltransferase RlmN"/>
    <property type="match status" value="1"/>
</dbReference>
<evidence type="ECO:0000256" key="2">
    <source>
        <dbReference type="ARBA" id="ARBA00007544"/>
    </source>
</evidence>
<evidence type="ECO:0000256" key="6">
    <source>
        <dbReference type="ARBA" id="ARBA00022603"/>
    </source>
</evidence>
<comment type="function">
    <text evidence="14">Specifically methylates position 2 of adenine 2503 in 23S rRNA and position 2 of adenine 37 in tRNAs.</text>
</comment>
<dbReference type="NCBIfam" id="TIGR00048">
    <property type="entry name" value="rRNA_mod_RlmN"/>
    <property type="match status" value="1"/>
</dbReference>
<dbReference type="CDD" id="cd01335">
    <property type="entry name" value="Radical_SAM"/>
    <property type="match status" value="1"/>
</dbReference>
<keyword evidence="4 14" id="KW-0963">Cytoplasm</keyword>
<dbReference type="Pfam" id="PF21016">
    <property type="entry name" value="RlmN_N"/>
    <property type="match status" value="1"/>
</dbReference>
<dbReference type="OrthoDB" id="9793973at2"/>